<dbReference type="SUPFAM" id="SSF69118">
    <property type="entry name" value="AhpD-like"/>
    <property type="match status" value="1"/>
</dbReference>
<dbReference type="PANTHER" id="PTHR34846">
    <property type="entry name" value="4-CARBOXYMUCONOLACTONE DECARBOXYLASE FAMILY PROTEIN (AFU_ORTHOLOGUE AFUA_6G11590)"/>
    <property type="match status" value="1"/>
</dbReference>
<dbReference type="OrthoDB" id="9801997at2"/>
<evidence type="ECO:0000259" key="1">
    <source>
        <dbReference type="Pfam" id="PF02627"/>
    </source>
</evidence>
<evidence type="ECO:0000313" key="3">
    <source>
        <dbReference type="Proteomes" id="UP000199087"/>
    </source>
</evidence>
<dbReference type="Proteomes" id="UP000199087">
    <property type="component" value="Unassembled WGS sequence"/>
</dbReference>
<dbReference type="Pfam" id="PF02627">
    <property type="entry name" value="CMD"/>
    <property type="match status" value="1"/>
</dbReference>
<sequence>MEQRIDIYKVAPPEAHKIMMEMVKYTKTTGIDRKLRDLINIRASQINGCAHCLNMHTADARKMGETEQRIYCISAWQECEFYTEAEKVALELTEHVTLIPTKRVPDELYQRVREHYDEKQYVDLVLIVNQINSWNRISIAMGMTATEK</sequence>
<name>A0A0U1NZF1_9BACI</name>
<dbReference type="Gene3D" id="1.20.1290.10">
    <property type="entry name" value="AhpD-like"/>
    <property type="match status" value="1"/>
</dbReference>
<dbReference type="STRING" id="1499688.BN000_03359"/>
<dbReference type="InterPro" id="IPR004675">
    <property type="entry name" value="AhpD_core"/>
</dbReference>
<dbReference type="InterPro" id="IPR003779">
    <property type="entry name" value="CMD-like"/>
</dbReference>
<dbReference type="InterPro" id="IPR029032">
    <property type="entry name" value="AhpD-like"/>
</dbReference>
<dbReference type="GO" id="GO:0051920">
    <property type="term" value="F:peroxiredoxin activity"/>
    <property type="evidence" value="ECO:0007669"/>
    <property type="project" value="InterPro"/>
</dbReference>
<proteinExistence type="predicted"/>
<dbReference type="RefSeq" id="WP_090635836.1">
    <property type="nucleotide sequence ID" value="NZ_CVRB01000003.1"/>
</dbReference>
<reference evidence="3" key="1">
    <citation type="submission" date="2015-05" db="EMBL/GenBank/DDBJ databases">
        <authorList>
            <person name="Urmite Genomes"/>
        </authorList>
    </citation>
    <scope>NUCLEOTIDE SEQUENCE [LARGE SCALE GENOMIC DNA]</scope>
    <source>
        <strain evidence="3">LF1</strain>
    </source>
</reference>
<keyword evidence="3" id="KW-1185">Reference proteome</keyword>
<dbReference type="EMBL" id="CVRB01000003">
    <property type="protein sequence ID" value="CRK83391.1"/>
    <property type="molecule type" value="Genomic_DNA"/>
</dbReference>
<dbReference type="AlphaFoldDB" id="A0A0U1NZF1"/>
<protein>
    <submittedName>
        <fullName evidence="2">Alkylhydroperoxidase</fullName>
    </submittedName>
</protein>
<organism evidence="2 3">
    <name type="scientific">Neobacillus massiliamazoniensis</name>
    <dbReference type="NCBI Taxonomy" id="1499688"/>
    <lineage>
        <taxon>Bacteria</taxon>
        <taxon>Bacillati</taxon>
        <taxon>Bacillota</taxon>
        <taxon>Bacilli</taxon>
        <taxon>Bacillales</taxon>
        <taxon>Bacillaceae</taxon>
        <taxon>Neobacillus</taxon>
    </lineage>
</organism>
<keyword evidence="2" id="KW-0560">Oxidoreductase</keyword>
<evidence type="ECO:0000313" key="2">
    <source>
        <dbReference type="EMBL" id="CRK83391.1"/>
    </source>
</evidence>
<dbReference type="PANTHER" id="PTHR34846:SF10">
    <property type="entry name" value="CYTOPLASMIC PROTEIN"/>
    <property type="match status" value="1"/>
</dbReference>
<gene>
    <name evidence="2" type="ORF">BN000_03359</name>
</gene>
<feature type="domain" description="Carboxymuconolactone decarboxylase-like" evidence="1">
    <location>
        <begin position="13"/>
        <end position="94"/>
    </location>
</feature>
<keyword evidence="2" id="KW-0575">Peroxidase</keyword>
<dbReference type="NCBIfam" id="TIGR00778">
    <property type="entry name" value="ahpD_dom"/>
    <property type="match status" value="1"/>
</dbReference>
<accession>A0A0U1NZF1</accession>